<evidence type="ECO:0000313" key="3">
    <source>
        <dbReference type="Proteomes" id="UP000592180"/>
    </source>
</evidence>
<protein>
    <submittedName>
        <fullName evidence="2">Uncharacterized protein</fullName>
    </submittedName>
</protein>
<feature type="transmembrane region" description="Helical" evidence="1">
    <location>
        <begin position="7"/>
        <end position="24"/>
    </location>
</feature>
<reference evidence="2 3" key="1">
    <citation type="submission" date="2020-08" db="EMBL/GenBank/DDBJ databases">
        <title>Functional genomics of gut bacteria from endangered species of beetles.</title>
        <authorList>
            <person name="Carlos-Shanley C."/>
        </authorList>
    </citation>
    <scope>NUCLEOTIDE SEQUENCE [LARGE SCALE GENOMIC DNA]</scope>
    <source>
        <strain evidence="2 3">S00151</strain>
    </source>
</reference>
<feature type="transmembrane region" description="Helical" evidence="1">
    <location>
        <begin position="120"/>
        <end position="142"/>
    </location>
</feature>
<keyword evidence="3" id="KW-1185">Reference proteome</keyword>
<accession>A0A840K9Q1</accession>
<dbReference type="RefSeq" id="WP_184182548.1">
    <property type="nucleotide sequence ID" value="NZ_JACHLE010000001.1"/>
</dbReference>
<keyword evidence="1" id="KW-1133">Transmembrane helix</keyword>
<dbReference type="EMBL" id="JACHLE010000001">
    <property type="protein sequence ID" value="MBB4804737.1"/>
    <property type="molecule type" value="Genomic_DNA"/>
</dbReference>
<dbReference type="AlphaFoldDB" id="A0A840K9Q1"/>
<comment type="caution">
    <text evidence="2">The sequence shown here is derived from an EMBL/GenBank/DDBJ whole genome shotgun (WGS) entry which is preliminary data.</text>
</comment>
<feature type="transmembrane region" description="Helical" evidence="1">
    <location>
        <begin position="36"/>
        <end position="54"/>
    </location>
</feature>
<dbReference type="Proteomes" id="UP000592180">
    <property type="component" value="Unassembled WGS sequence"/>
</dbReference>
<name>A0A840K9Q1_9FLAO</name>
<feature type="transmembrane region" description="Helical" evidence="1">
    <location>
        <begin position="171"/>
        <end position="187"/>
    </location>
</feature>
<evidence type="ECO:0000256" key="1">
    <source>
        <dbReference type="SAM" id="Phobius"/>
    </source>
</evidence>
<organism evidence="2 3">
    <name type="scientific">Chryseobacterium defluvii</name>
    <dbReference type="NCBI Taxonomy" id="160396"/>
    <lineage>
        <taxon>Bacteria</taxon>
        <taxon>Pseudomonadati</taxon>
        <taxon>Bacteroidota</taxon>
        <taxon>Flavobacteriia</taxon>
        <taxon>Flavobacteriales</taxon>
        <taxon>Weeksellaceae</taxon>
        <taxon>Chryseobacterium group</taxon>
        <taxon>Chryseobacterium</taxon>
    </lineage>
</organism>
<evidence type="ECO:0000313" key="2">
    <source>
        <dbReference type="EMBL" id="MBB4804737.1"/>
    </source>
</evidence>
<proteinExistence type="predicted"/>
<keyword evidence="1" id="KW-0472">Membrane</keyword>
<gene>
    <name evidence="2" type="ORF">HNP38_000009</name>
</gene>
<keyword evidence="1" id="KW-0812">Transmembrane</keyword>
<sequence>MKTQTIILTMIFCMIPILSFANNIDTKDEIEDWERFMALIPVILYLLISILILWKLRKDRVTLKELLLDKDMIVELEAQKNKQELEIAKLNPVSAQTYLERTRLENGSAETSQKSSISRLLAFISGLVSVGLACAITTFYMWSYFEPDIIVSNTSTGTGVPSIQYPDLDKLLTVLLSLGIGVIPYGFNKIGNALRNP</sequence>